<gene>
    <name evidence="1" type="ORF">BT96DRAFT_1008067</name>
</gene>
<evidence type="ECO:0000313" key="2">
    <source>
        <dbReference type="Proteomes" id="UP000799118"/>
    </source>
</evidence>
<reference evidence="1" key="1">
    <citation type="journal article" date="2019" name="Environ. Microbiol.">
        <title>Fungal ecological strategies reflected in gene transcription - a case study of two litter decomposers.</title>
        <authorList>
            <person name="Barbi F."/>
            <person name="Kohler A."/>
            <person name="Barry K."/>
            <person name="Baskaran P."/>
            <person name="Daum C."/>
            <person name="Fauchery L."/>
            <person name="Ihrmark K."/>
            <person name="Kuo A."/>
            <person name="LaButti K."/>
            <person name="Lipzen A."/>
            <person name="Morin E."/>
            <person name="Grigoriev I.V."/>
            <person name="Henrissat B."/>
            <person name="Lindahl B."/>
            <person name="Martin F."/>
        </authorList>
    </citation>
    <scope>NUCLEOTIDE SEQUENCE</scope>
    <source>
        <strain evidence="1">JB14</strain>
    </source>
</reference>
<evidence type="ECO:0000313" key="1">
    <source>
        <dbReference type="EMBL" id="KAE9384447.1"/>
    </source>
</evidence>
<dbReference type="OrthoDB" id="3060612at2759"/>
<keyword evidence="2" id="KW-1185">Reference proteome</keyword>
<sequence length="164" mass="18437">MESRPNHRCTPPGVARQMPVHPGYMQYAYPIQDHSGLAQMNPFPYTQPYPYAPYPDPMASESKVKLFSSILSAFMSTINNDAALRNRQNWARWHDGVLQALADGGVIGHICSEPAPGVERTEYNTPVYRPLLSPIPHPAEIEARRIWDRDDAWASLCVDGMSSR</sequence>
<name>A0A6A4GGE3_9AGAR</name>
<accession>A0A6A4GGE3</accession>
<dbReference type="Proteomes" id="UP000799118">
    <property type="component" value="Unassembled WGS sequence"/>
</dbReference>
<protein>
    <submittedName>
        <fullName evidence="1">Uncharacterized protein</fullName>
    </submittedName>
</protein>
<proteinExistence type="predicted"/>
<dbReference type="EMBL" id="ML770144">
    <property type="protein sequence ID" value="KAE9384447.1"/>
    <property type="molecule type" value="Genomic_DNA"/>
</dbReference>
<organism evidence="1 2">
    <name type="scientific">Gymnopus androsaceus JB14</name>
    <dbReference type="NCBI Taxonomy" id="1447944"/>
    <lineage>
        <taxon>Eukaryota</taxon>
        <taxon>Fungi</taxon>
        <taxon>Dikarya</taxon>
        <taxon>Basidiomycota</taxon>
        <taxon>Agaricomycotina</taxon>
        <taxon>Agaricomycetes</taxon>
        <taxon>Agaricomycetidae</taxon>
        <taxon>Agaricales</taxon>
        <taxon>Marasmiineae</taxon>
        <taxon>Omphalotaceae</taxon>
        <taxon>Gymnopus</taxon>
    </lineage>
</organism>
<dbReference type="AlphaFoldDB" id="A0A6A4GGE3"/>